<dbReference type="InterPro" id="IPR002934">
    <property type="entry name" value="Polymerase_NTP_transf_dom"/>
</dbReference>
<feature type="transmembrane region" description="Helical" evidence="1">
    <location>
        <begin position="108"/>
        <end position="129"/>
    </location>
</feature>
<name>A0ABZ2RWW8_9BACT</name>
<evidence type="ECO:0000256" key="1">
    <source>
        <dbReference type="SAM" id="Phobius"/>
    </source>
</evidence>
<feature type="domain" description="Polymerase nucleotidyl transferase" evidence="2">
    <location>
        <begin position="201"/>
        <end position="271"/>
    </location>
</feature>
<proteinExistence type="predicted"/>
<dbReference type="Proteomes" id="UP001477443">
    <property type="component" value="Chromosome"/>
</dbReference>
<dbReference type="Pfam" id="PF01909">
    <property type="entry name" value="NTP_transf_2"/>
    <property type="match status" value="1"/>
</dbReference>
<organism evidence="3 4">
    <name type="scientific">Mycoplasmopsis felifaucium</name>
    <dbReference type="NCBI Taxonomy" id="35768"/>
    <lineage>
        <taxon>Bacteria</taxon>
        <taxon>Bacillati</taxon>
        <taxon>Mycoplasmatota</taxon>
        <taxon>Mycoplasmoidales</taxon>
        <taxon>Metamycoplasmataceae</taxon>
        <taxon>Mycoplasmopsis</taxon>
    </lineage>
</organism>
<protein>
    <submittedName>
        <fullName evidence="3">Nucleotidyltransferase domain-containing protein</fullName>
        <ecNumber evidence="3">2.7.7.-</ecNumber>
    </submittedName>
</protein>
<dbReference type="SUPFAM" id="SSF81301">
    <property type="entry name" value="Nucleotidyltransferase"/>
    <property type="match status" value="1"/>
</dbReference>
<dbReference type="RefSeq" id="WP_338822931.1">
    <property type="nucleotide sequence ID" value="NZ_CP148067.1"/>
</dbReference>
<reference evidence="3" key="1">
    <citation type="submission" date="2024-03" db="EMBL/GenBank/DDBJ databases">
        <title>Complete genome sequence of Mycoplasma felifaucium Z921 isolated from the trachea of a cheetah.</title>
        <authorList>
            <person name="Spergser J."/>
        </authorList>
    </citation>
    <scope>NUCLEOTIDE SEQUENCE [LARGE SCALE GENOMIC DNA]</scope>
    <source>
        <strain evidence="3">Z921</strain>
    </source>
</reference>
<evidence type="ECO:0000313" key="4">
    <source>
        <dbReference type="Proteomes" id="UP001477443"/>
    </source>
</evidence>
<dbReference type="GO" id="GO:0016779">
    <property type="term" value="F:nucleotidyltransferase activity"/>
    <property type="evidence" value="ECO:0007669"/>
    <property type="project" value="UniProtKB-KW"/>
</dbReference>
<keyword evidence="4" id="KW-1185">Reference proteome</keyword>
<sequence length="289" mass="34003">MNKIGILPFVYRKKFLKAMLSNFKYDHQVIRDLNQANITDNIKNKKYKVISVFYDLLTSDEVVKEKLIYDLFLSISCFGDNFLPSKESVEIILSLYYTKDDNDFSYNLFVYLASLCTIQIASAIYLFLFNKRFYKDSCSLNIFYFNDTKYLLQIKNDKNLFLKYINNLAEKSQKISVQNKLFNLSEIEELINKIPDTIIDFLDIKQIRIFGSYYKNNQNSYSDIDFLIITDSKNSDNNLTRDLISKCFTDIFGECIDIKAIDVNRPFDEFERCILIDSKVLKTYGDILC</sequence>
<gene>
    <name evidence="3" type="ORF">WG617_01545</name>
</gene>
<dbReference type="EMBL" id="CP148067">
    <property type="protein sequence ID" value="WXL29316.1"/>
    <property type="molecule type" value="Genomic_DNA"/>
</dbReference>
<dbReference type="CDD" id="cd05403">
    <property type="entry name" value="NT_KNTase_like"/>
    <property type="match status" value="1"/>
</dbReference>
<keyword evidence="1" id="KW-1133">Transmembrane helix</keyword>
<dbReference type="EC" id="2.7.7.-" evidence="3"/>
<dbReference type="InterPro" id="IPR043519">
    <property type="entry name" value="NT_sf"/>
</dbReference>
<keyword evidence="1" id="KW-0472">Membrane</keyword>
<accession>A0ABZ2RWW8</accession>
<keyword evidence="3" id="KW-0548">Nucleotidyltransferase</keyword>
<dbReference type="Gene3D" id="3.30.460.10">
    <property type="entry name" value="Beta Polymerase, domain 2"/>
    <property type="match status" value="1"/>
</dbReference>
<keyword evidence="1" id="KW-0812">Transmembrane</keyword>
<evidence type="ECO:0000259" key="2">
    <source>
        <dbReference type="Pfam" id="PF01909"/>
    </source>
</evidence>
<keyword evidence="3" id="KW-0808">Transferase</keyword>
<evidence type="ECO:0000313" key="3">
    <source>
        <dbReference type="EMBL" id="WXL29316.1"/>
    </source>
</evidence>